<evidence type="ECO:0000313" key="2">
    <source>
        <dbReference type="EMBL" id="KAK0049994.1"/>
    </source>
</evidence>
<evidence type="ECO:0000256" key="1">
    <source>
        <dbReference type="SAM" id="MobiDB-lite"/>
    </source>
</evidence>
<dbReference type="AlphaFoldDB" id="A0AAD8B8N3"/>
<dbReference type="EMBL" id="JASAOG010000119">
    <property type="protein sequence ID" value="KAK0049994.1"/>
    <property type="molecule type" value="Genomic_DNA"/>
</dbReference>
<reference evidence="2" key="2">
    <citation type="submission" date="2023-04" db="EMBL/GenBank/DDBJ databases">
        <authorList>
            <person name="Bu L."/>
            <person name="Lu L."/>
            <person name="Laidemitt M.R."/>
            <person name="Zhang S.M."/>
            <person name="Mutuku M."/>
            <person name="Mkoji G."/>
            <person name="Steinauer M."/>
            <person name="Loker E.S."/>
        </authorList>
    </citation>
    <scope>NUCLEOTIDE SEQUENCE</scope>
    <source>
        <strain evidence="2">KasaAsao</strain>
        <tissue evidence="2">Whole Snail</tissue>
    </source>
</reference>
<name>A0AAD8B8N3_BIOPF</name>
<sequence length="52" mass="5882">VAASVIIFPKQNYSSDNSIRSVKKKQHIPLGDPWSCEKRDTLTNKDADHVSR</sequence>
<feature type="region of interest" description="Disordered" evidence="1">
    <location>
        <begin position="33"/>
        <end position="52"/>
    </location>
</feature>
<organism evidence="2 3">
    <name type="scientific">Biomphalaria pfeifferi</name>
    <name type="common">Bloodfluke planorb</name>
    <name type="synonym">Freshwater snail</name>
    <dbReference type="NCBI Taxonomy" id="112525"/>
    <lineage>
        <taxon>Eukaryota</taxon>
        <taxon>Metazoa</taxon>
        <taxon>Spiralia</taxon>
        <taxon>Lophotrochozoa</taxon>
        <taxon>Mollusca</taxon>
        <taxon>Gastropoda</taxon>
        <taxon>Heterobranchia</taxon>
        <taxon>Euthyneura</taxon>
        <taxon>Panpulmonata</taxon>
        <taxon>Hygrophila</taxon>
        <taxon>Lymnaeoidea</taxon>
        <taxon>Planorbidae</taxon>
        <taxon>Biomphalaria</taxon>
    </lineage>
</organism>
<feature type="non-terminal residue" evidence="2">
    <location>
        <position position="1"/>
    </location>
</feature>
<reference evidence="2" key="1">
    <citation type="journal article" date="2023" name="PLoS Negl. Trop. Dis.">
        <title>A genome sequence for Biomphalaria pfeifferi, the major vector snail for the human-infecting parasite Schistosoma mansoni.</title>
        <authorList>
            <person name="Bu L."/>
            <person name="Lu L."/>
            <person name="Laidemitt M.R."/>
            <person name="Zhang S.M."/>
            <person name="Mutuku M."/>
            <person name="Mkoji G."/>
            <person name="Steinauer M."/>
            <person name="Loker E.S."/>
        </authorList>
    </citation>
    <scope>NUCLEOTIDE SEQUENCE</scope>
    <source>
        <strain evidence="2">KasaAsao</strain>
    </source>
</reference>
<keyword evidence="3" id="KW-1185">Reference proteome</keyword>
<proteinExistence type="predicted"/>
<dbReference type="Proteomes" id="UP001233172">
    <property type="component" value="Unassembled WGS sequence"/>
</dbReference>
<feature type="non-terminal residue" evidence="2">
    <location>
        <position position="52"/>
    </location>
</feature>
<evidence type="ECO:0000313" key="3">
    <source>
        <dbReference type="Proteomes" id="UP001233172"/>
    </source>
</evidence>
<feature type="compositionally biased region" description="Basic and acidic residues" evidence="1">
    <location>
        <begin position="35"/>
        <end position="52"/>
    </location>
</feature>
<protein>
    <submittedName>
        <fullName evidence="2">Uncharacterized protein</fullName>
    </submittedName>
</protein>
<accession>A0AAD8B8N3</accession>
<gene>
    <name evidence="2" type="ORF">Bpfe_020545</name>
</gene>
<comment type="caution">
    <text evidence="2">The sequence shown here is derived from an EMBL/GenBank/DDBJ whole genome shotgun (WGS) entry which is preliminary data.</text>
</comment>